<feature type="transmembrane region" description="Helical" evidence="1">
    <location>
        <begin position="208"/>
        <end position="229"/>
    </location>
</feature>
<keyword evidence="1" id="KW-0472">Membrane</keyword>
<feature type="transmembrane region" description="Helical" evidence="1">
    <location>
        <begin position="330"/>
        <end position="351"/>
    </location>
</feature>
<comment type="caution">
    <text evidence="2">The sequence shown here is derived from an EMBL/GenBank/DDBJ whole genome shotgun (WGS) entry which is preliminary data.</text>
</comment>
<name>A0A1L8TSD3_9ENTE</name>
<feature type="transmembrane region" description="Helical" evidence="1">
    <location>
        <begin position="300"/>
        <end position="318"/>
    </location>
</feature>
<evidence type="ECO:0000256" key="1">
    <source>
        <dbReference type="SAM" id="Phobius"/>
    </source>
</evidence>
<feature type="transmembrane region" description="Helical" evidence="1">
    <location>
        <begin position="19"/>
        <end position="36"/>
    </location>
</feature>
<dbReference type="RefSeq" id="WP_084405482.1">
    <property type="nucleotide sequence ID" value="NZ_JBHSHK010000005.1"/>
</dbReference>
<organism evidence="2 3">
    <name type="scientific">Enterococcus hermanniensis</name>
    <dbReference type="NCBI Taxonomy" id="249189"/>
    <lineage>
        <taxon>Bacteria</taxon>
        <taxon>Bacillati</taxon>
        <taxon>Bacillota</taxon>
        <taxon>Bacilli</taxon>
        <taxon>Lactobacillales</taxon>
        <taxon>Enterococcaceae</taxon>
        <taxon>Enterococcus</taxon>
    </lineage>
</organism>
<dbReference type="Proteomes" id="UP000182077">
    <property type="component" value="Unassembled WGS sequence"/>
</dbReference>
<feature type="transmembrane region" description="Helical" evidence="1">
    <location>
        <begin position="182"/>
        <end position="201"/>
    </location>
</feature>
<reference evidence="2 3" key="1">
    <citation type="submission" date="2014-12" db="EMBL/GenBank/DDBJ databases">
        <title>Draft genome sequences of 29 type strains of Enterococci.</title>
        <authorList>
            <person name="Zhong Z."/>
            <person name="Sun Z."/>
            <person name="Liu W."/>
            <person name="Zhang W."/>
            <person name="Zhang H."/>
        </authorList>
    </citation>
    <scope>NUCLEOTIDE SEQUENCE [LARGE SCALE GENOMIC DNA]</scope>
    <source>
        <strain evidence="2 3">DSM 17122</strain>
    </source>
</reference>
<gene>
    <name evidence="2" type="ORF">RV04_GL000201</name>
</gene>
<dbReference type="STRING" id="249189.RV04_GL000201"/>
<sequence length="557" mass="64488">MSSYQNILNSIIVKKNRKYFISIVIFVLIISFLLLIQTKQKKTTVQELKNGWSFILKDHSDQYIYGDTHQRIEKIHANDLLIMQKPLIMSLDTPKIALKVNHQWVTVLLGDKQIYRYKASNDQDKPGLLHTTIALPKDFQGQKLRIIMESPYNYHAGVPAQVLIGNSEDLDRYLIFHALPQLILLVLVLVLLVAIGLLFLLKKNKPRSFTYSTVFLLGFVFCIGIQALVSNNQISLLFHPTVVALFSDLTLLLIPICLTNYYLSRSKRYRSLYRPVVFFQTALTLCFLLLTLIGQINLPISVHIFSGFNVFITLYTAIISMLESNDENHFFVICSPGIILAAFIHGFYYIQLFTGTVNLTTDWPLIIFSCLMVLISGYFFTENYFSLKQQQAQRLEEQQRQLVEHEKQVNLLATFKLLAVQRYKTENYSLNELFQVIEEYYQKEFAKHAKFFTCQLAIPSEIAFLKEYPLLVVIQLLEKFLNSSDYSAVELTIEQQASQLIIESNTSNFVRHSLELITEAETDPTHQKLKETVWRSAGHWTWENKGKEQYFKIILAI</sequence>
<evidence type="ECO:0000313" key="3">
    <source>
        <dbReference type="Proteomes" id="UP000182077"/>
    </source>
</evidence>
<dbReference type="EMBL" id="JXKQ01000001">
    <property type="protein sequence ID" value="OJG46954.1"/>
    <property type="molecule type" value="Genomic_DNA"/>
</dbReference>
<evidence type="ECO:0000313" key="2">
    <source>
        <dbReference type="EMBL" id="OJG46954.1"/>
    </source>
</evidence>
<keyword evidence="1" id="KW-0812">Transmembrane</keyword>
<dbReference type="AlphaFoldDB" id="A0A1L8TSD3"/>
<protein>
    <submittedName>
        <fullName evidence="2">Uncharacterized protein</fullName>
    </submittedName>
</protein>
<proteinExistence type="predicted"/>
<feature type="transmembrane region" description="Helical" evidence="1">
    <location>
        <begin position="241"/>
        <end position="263"/>
    </location>
</feature>
<feature type="transmembrane region" description="Helical" evidence="1">
    <location>
        <begin position="363"/>
        <end position="381"/>
    </location>
</feature>
<accession>A0A1L8TSD3</accession>
<dbReference type="OrthoDB" id="2176673at2"/>
<keyword evidence="1" id="KW-1133">Transmembrane helix</keyword>
<keyword evidence="3" id="KW-1185">Reference proteome</keyword>
<feature type="transmembrane region" description="Helical" evidence="1">
    <location>
        <begin position="275"/>
        <end position="294"/>
    </location>
</feature>